<evidence type="ECO:0008006" key="7">
    <source>
        <dbReference type="Google" id="ProtNLM"/>
    </source>
</evidence>
<feature type="transmembrane region" description="Helical" evidence="1">
    <location>
        <begin position="45"/>
        <end position="64"/>
    </location>
</feature>
<reference evidence="5 6" key="1">
    <citation type="journal article" date="2019" name="Int. J. Syst. Evol. Microbiol.">
        <title>The Global Catalogue of Microorganisms (GCM) 10K type strain sequencing project: providing services to taxonomists for standard genome sequencing and annotation.</title>
        <authorList>
            <consortium name="The Broad Institute Genomics Platform"/>
            <consortium name="The Broad Institute Genome Sequencing Center for Infectious Disease"/>
            <person name="Wu L."/>
            <person name="Ma J."/>
        </authorList>
    </citation>
    <scope>NUCLEOTIDE SEQUENCE [LARGE SCALE GENOMIC DNA]</scope>
    <source>
        <strain evidence="5 6">CGMCC 1.12237</strain>
    </source>
</reference>
<keyword evidence="1" id="KW-0812">Transmembrane</keyword>
<dbReference type="RefSeq" id="WP_227231149.1">
    <property type="nucleotide sequence ID" value="NZ_JAJCVJ010000003.1"/>
</dbReference>
<evidence type="ECO:0000313" key="6">
    <source>
        <dbReference type="Proteomes" id="UP001596201"/>
    </source>
</evidence>
<protein>
    <recommendedName>
        <fullName evidence="7">Zinc ribbon domain-containing protein</fullName>
    </recommendedName>
</protein>
<feature type="domain" description="DUF8054" evidence="2">
    <location>
        <begin position="7"/>
        <end position="86"/>
    </location>
</feature>
<comment type="caution">
    <text evidence="5">The sequence shown here is derived from an EMBL/GenBank/DDBJ whole genome shotgun (WGS) entry which is preliminary data.</text>
</comment>
<accession>A0ABD5RH01</accession>
<feature type="domain" description="DUF8054" evidence="4">
    <location>
        <begin position="98"/>
        <end position="210"/>
    </location>
</feature>
<dbReference type="Pfam" id="PF26238">
    <property type="entry name" value="DUF8054_M"/>
    <property type="match status" value="1"/>
</dbReference>
<dbReference type="Proteomes" id="UP001596201">
    <property type="component" value="Unassembled WGS sequence"/>
</dbReference>
<keyword evidence="6" id="KW-1185">Reference proteome</keyword>
<dbReference type="InterPro" id="IPR058674">
    <property type="entry name" value="DUF8054_N"/>
</dbReference>
<evidence type="ECO:0000259" key="2">
    <source>
        <dbReference type="Pfam" id="PF26236"/>
    </source>
</evidence>
<name>A0ABD5RH01_9EURY</name>
<keyword evidence="1" id="KW-1133">Transmembrane helix</keyword>
<dbReference type="InterPro" id="IPR058775">
    <property type="entry name" value="DUF8054_M"/>
</dbReference>
<evidence type="ECO:0000259" key="3">
    <source>
        <dbReference type="Pfam" id="PF26237"/>
    </source>
</evidence>
<dbReference type="InterPro" id="IPR058675">
    <property type="entry name" value="DUF8054_C"/>
</dbReference>
<dbReference type="EMBL" id="JBHSKX010000004">
    <property type="protein sequence ID" value="MFC5369093.1"/>
    <property type="molecule type" value="Genomic_DNA"/>
</dbReference>
<dbReference type="AlphaFoldDB" id="A0ABD5RH01"/>
<evidence type="ECO:0000259" key="4">
    <source>
        <dbReference type="Pfam" id="PF26238"/>
    </source>
</evidence>
<organism evidence="5 6">
    <name type="scientific">Salinirubrum litoreum</name>
    <dbReference type="NCBI Taxonomy" id="1126234"/>
    <lineage>
        <taxon>Archaea</taxon>
        <taxon>Methanobacteriati</taxon>
        <taxon>Methanobacteriota</taxon>
        <taxon>Stenosarchaea group</taxon>
        <taxon>Halobacteria</taxon>
        <taxon>Halobacteriales</taxon>
        <taxon>Haloferacaceae</taxon>
        <taxon>Salinirubrum</taxon>
    </lineage>
</organism>
<feature type="transmembrane region" description="Helical" evidence="1">
    <location>
        <begin position="21"/>
        <end position="39"/>
    </location>
</feature>
<dbReference type="Pfam" id="PF26236">
    <property type="entry name" value="DUF8054_N"/>
    <property type="match status" value="1"/>
</dbReference>
<keyword evidence="1" id="KW-0472">Membrane</keyword>
<feature type="domain" description="DUF8054" evidence="3">
    <location>
        <begin position="214"/>
        <end position="254"/>
    </location>
</feature>
<proteinExistence type="predicted"/>
<dbReference type="Pfam" id="PF26237">
    <property type="entry name" value="DUF8054_C"/>
    <property type="match status" value="1"/>
</dbReference>
<evidence type="ECO:0000256" key="1">
    <source>
        <dbReference type="SAM" id="Phobius"/>
    </source>
</evidence>
<sequence>MDTPNPVDRFRDPVYTGSNRCWPCTAVNLCIVAVGAAAVSALSLVAGLGVAGLGIALVWLRGYVLPGTPTLTRRYLPTWVLARFGKVPGGTSPPGGNPTEQLSALGVLSDEDAHLHPAFREAWGETAAALSESKRVLRRAVGEVLAVPPADVRIETSERDVELTVAGDWVGQWPSQTALVADVATELTLAETAWTGFDHPTRADLAARIRGLTEQCPVCESETRVSEDTVRSCCGAADVVAVTCPECGARLAEFDPAPAAFAPGQ</sequence>
<evidence type="ECO:0000313" key="5">
    <source>
        <dbReference type="EMBL" id="MFC5369093.1"/>
    </source>
</evidence>
<gene>
    <name evidence="5" type="ORF">ACFPJ5_19365</name>
</gene>